<comment type="subcellular location">
    <subcellularLocation>
        <location evidence="1">Cell membrane</location>
        <topology evidence="1">Multi-pass membrane protein</topology>
    </subcellularLocation>
</comment>
<dbReference type="NCBIfam" id="NF001419">
    <property type="entry name" value="PRK00293.1"/>
    <property type="match status" value="1"/>
</dbReference>
<dbReference type="InterPro" id="IPR036249">
    <property type="entry name" value="Thioredoxin-like_sf"/>
</dbReference>
<dbReference type="SUPFAM" id="SSF74863">
    <property type="entry name" value="Thiol:disulfide interchange protein DsbD, N-terminal domain (DsbD-alpha)"/>
    <property type="match status" value="1"/>
</dbReference>
<evidence type="ECO:0000256" key="2">
    <source>
        <dbReference type="ARBA" id="ARBA00022475"/>
    </source>
</evidence>
<gene>
    <name evidence="12" type="ORF">CJ301_11825</name>
</gene>
<evidence type="ECO:0000256" key="3">
    <source>
        <dbReference type="ARBA" id="ARBA00022692"/>
    </source>
</evidence>
<dbReference type="InterPro" id="IPR003834">
    <property type="entry name" value="Cyt_c_assmbl_TM_dom"/>
</dbReference>
<feature type="chain" id="PRO_5013713150" evidence="10">
    <location>
        <begin position="35"/>
        <end position="619"/>
    </location>
</feature>
<feature type="transmembrane region" description="Helical" evidence="9">
    <location>
        <begin position="284"/>
        <end position="304"/>
    </location>
</feature>
<feature type="transmembrane region" description="Helical" evidence="9">
    <location>
        <begin position="205"/>
        <end position="236"/>
    </location>
</feature>
<feature type="transmembrane region" description="Helical" evidence="9">
    <location>
        <begin position="424"/>
        <end position="441"/>
    </location>
</feature>
<evidence type="ECO:0000256" key="5">
    <source>
        <dbReference type="ARBA" id="ARBA00022989"/>
    </source>
</evidence>
<dbReference type="PANTHER" id="PTHR32234:SF0">
    <property type="entry name" value="THIOL:DISULFIDE INTERCHANGE PROTEIN DSBD"/>
    <property type="match status" value="1"/>
</dbReference>
<dbReference type="GO" id="GO:0045454">
    <property type="term" value="P:cell redox homeostasis"/>
    <property type="evidence" value="ECO:0007669"/>
    <property type="project" value="TreeGrafter"/>
</dbReference>
<organism evidence="12 13">
    <name type="scientific">Limimaricola cinnabarinus</name>
    <dbReference type="NCBI Taxonomy" id="1125964"/>
    <lineage>
        <taxon>Bacteria</taxon>
        <taxon>Pseudomonadati</taxon>
        <taxon>Pseudomonadota</taxon>
        <taxon>Alphaproteobacteria</taxon>
        <taxon>Rhodobacterales</taxon>
        <taxon>Paracoccaceae</taxon>
        <taxon>Limimaricola</taxon>
    </lineage>
</organism>
<dbReference type="Pfam" id="PF11412">
    <property type="entry name" value="DsbD_N"/>
    <property type="match status" value="1"/>
</dbReference>
<feature type="transmembrane region" description="Helical" evidence="9">
    <location>
        <begin position="461"/>
        <end position="480"/>
    </location>
</feature>
<sequence>MTRISPYPAALRRAIIAPLLAALSLALFAAAALAQGDAFDRQSPPMDPREAFALEVEPQPDGSRLLRWDIAEGYYLYRDYLSAETGDGATLPLETEPGITQDDPTFGTVEVYFQEAEARIGPVQGPVHVTYQGCQDGGICYPPVTDTLPAIEAAAAPAAGADPAAPAPAPAPAEETVAEQASGGGITLAEDSGLLDGLSARGGPILVLAGFFGFGLLLAFTPCVFPMFPILAGLLAGQDGTVGARRGALLSGVYVLAMAAAFGLLGLIAAWSGQNLQLVLQSPWAVGVVAVIFVALALSMFGLYEMRLPQAWTARLSGVGAGRGGTLGGAAALGFTSALIMGPCVTAPLAGALLYIARTGDAWLGAGALFALGLGQGVPLLIAGTFGARMLPRAGAWMEGVKAAFGVVFLGMAIWLGGRLLPGPAVLALWAALLLGAGVFIGGLDRLEPGSGAAPRLRKTAGLAAILVAVFMGLGAAAGGQDPMRPLAGLRPAAAAPGPASDEIAFTPVASVPELDAALAQADGPAMIYVTADWCVTCKVIDRRLWPDPAVREALADTTLIAADLSEFDTAGQALLDHLGSVGPPTMVFLDAAGREAPGSRLIGEPGVEEVVASARAIR</sequence>
<dbReference type="EMBL" id="NQWH01000016">
    <property type="protein sequence ID" value="PHP27396.1"/>
    <property type="molecule type" value="Genomic_DNA"/>
</dbReference>
<dbReference type="PROSITE" id="PS00194">
    <property type="entry name" value="THIOREDOXIN_1"/>
    <property type="match status" value="1"/>
</dbReference>
<evidence type="ECO:0000256" key="8">
    <source>
        <dbReference type="SAM" id="MobiDB-lite"/>
    </source>
</evidence>
<reference evidence="12 13" key="1">
    <citation type="submission" date="2017-08" db="EMBL/GenBank/DDBJ databases">
        <title>Draft Genome Sequence of Loktanella cinnabarina Strain XM1, Isolated from Coastal Surface Water.</title>
        <authorList>
            <person name="Ma R."/>
            <person name="Wang J."/>
            <person name="Wang Q."/>
            <person name="Ma Z."/>
            <person name="Li J."/>
            <person name="Chen L."/>
        </authorList>
    </citation>
    <scope>NUCLEOTIDE SEQUENCE [LARGE SCALE GENOMIC DNA]</scope>
    <source>
        <strain evidence="12 13">XM1</strain>
    </source>
</reference>
<dbReference type="GO" id="GO:0017004">
    <property type="term" value="P:cytochrome complex assembly"/>
    <property type="evidence" value="ECO:0007669"/>
    <property type="project" value="UniProtKB-KW"/>
</dbReference>
<keyword evidence="4" id="KW-0201">Cytochrome c-type biogenesis</keyword>
<dbReference type="AlphaFoldDB" id="A0A2G1MFA8"/>
<dbReference type="Gene3D" id="2.60.40.1250">
    <property type="entry name" value="Thiol:disulfide interchange protein DsbD, N-terminal domain"/>
    <property type="match status" value="1"/>
</dbReference>
<evidence type="ECO:0000256" key="7">
    <source>
        <dbReference type="ARBA" id="ARBA00023284"/>
    </source>
</evidence>
<dbReference type="Pfam" id="PF02683">
    <property type="entry name" value="DsbD_TM"/>
    <property type="match status" value="1"/>
</dbReference>
<keyword evidence="3 9" id="KW-0812">Transmembrane</keyword>
<dbReference type="RefSeq" id="WP_099277542.1">
    <property type="nucleotide sequence ID" value="NZ_KZ304961.1"/>
</dbReference>
<keyword evidence="5 9" id="KW-1133">Transmembrane helix</keyword>
<accession>A0A2G1MFA8</accession>
<keyword evidence="10" id="KW-0732">Signal</keyword>
<name>A0A2G1MFA8_9RHOB</name>
<evidence type="ECO:0000256" key="6">
    <source>
        <dbReference type="ARBA" id="ARBA00023136"/>
    </source>
</evidence>
<feature type="transmembrane region" description="Helical" evidence="9">
    <location>
        <begin position="248"/>
        <end position="272"/>
    </location>
</feature>
<dbReference type="Pfam" id="PF13899">
    <property type="entry name" value="Thioredoxin_7"/>
    <property type="match status" value="1"/>
</dbReference>
<dbReference type="InterPro" id="IPR036929">
    <property type="entry name" value="DsbDN_sf"/>
</dbReference>
<feature type="domain" description="Thioredoxin" evidence="11">
    <location>
        <begin position="487"/>
        <end position="619"/>
    </location>
</feature>
<comment type="caution">
    <text evidence="12">The sequence shown here is derived from an EMBL/GenBank/DDBJ whole genome shotgun (WGS) entry which is preliminary data.</text>
</comment>
<proteinExistence type="predicted"/>
<dbReference type="SUPFAM" id="SSF52833">
    <property type="entry name" value="Thioredoxin-like"/>
    <property type="match status" value="1"/>
</dbReference>
<evidence type="ECO:0000313" key="13">
    <source>
        <dbReference type="Proteomes" id="UP000221860"/>
    </source>
</evidence>
<evidence type="ECO:0000256" key="4">
    <source>
        <dbReference type="ARBA" id="ARBA00022748"/>
    </source>
</evidence>
<keyword evidence="6 9" id="KW-0472">Membrane</keyword>
<feature type="transmembrane region" description="Helical" evidence="9">
    <location>
        <begin position="362"/>
        <end position="388"/>
    </location>
</feature>
<feature type="signal peptide" evidence="10">
    <location>
        <begin position="1"/>
        <end position="34"/>
    </location>
</feature>
<evidence type="ECO:0000313" key="12">
    <source>
        <dbReference type="EMBL" id="PHP27396.1"/>
    </source>
</evidence>
<evidence type="ECO:0000256" key="10">
    <source>
        <dbReference type="SAM" id="SignalP"/>
    </source>
</evidence>
<dbReference type="Proteomes" id="UP000221860">
    <property type="component" value="Unassembled WGS sequence"/>
</dbReference>
<dbReference type="GO" id="GO:0005886">
    <property type="term" value="C:plasma membrane"/>
    <property type="evidence" value="ECO:0007669"/>
    <property type="project" value="UniProtKB-SubCell"/>
</dbReference>
<keyword evidence="13" id="KW-1185">Reference proteome</keyword>
<protein>
    <submittedName>
        <fullName evidence="12">Cytochrome C biogenesis protein</fullName>
    </submittedName>
</protein>
<dbReference type="GO" id="GO:0015035">
    <property type="term" value="F:protein-disulfide reductase activity"/>
    <property type="evidence" value="ECO:0007669"/>
    <property type="project" value="TreeGrafter"/>
</dbReference>
<dbReference type="PROSITE" id="PS51352">
    <property type="entry name" value="THIOREDOXIN_2"/>
    <property type="match status" value="1"/>
</dbReference>
<keyword evidence="7" id="KW-0676">Redox-active center</keyword>
<evidence type="ECO:0000256" key="9">
    <source>
        <dbReference type="SAM" id="Phobius"/>
    </source>
</evidence>
<dbReference type="InterPro" id="IPR017937">
    <property type="entry name" value="Thioredoxin_CS"/>
</dbReference>
<dbReference type="PANTHER" id="PTHR32234">
    <property type="entry name" value="THIOL:DISULFIDE INTERCHANGE PROTEIN DSBD"/>
    <property type="match status" value="1"/>
</dbReference>
<evidence type="ECO:0000259" key="11">
    <source>
        <dbReference type="PROSITE" id="PS51352"/>
    </source>
</evidence>
<feature type="compositionally biased region" description="Low complexity" evidence="8">
    <location>
        <begin position="172"/>
        <end position="181"/>
    </location>
</feature>
<dbReference type="Gene3D" id="3.40.30.10">
    <property type="entry name" value="Glutaredoxin"/>
    <property type="match status" value="1"/>
</dbReference>
<feature type="transmembrane region" description="Helical" evidence="9">
    <location>
        <begin position="325"/>
        <end position="356"/>
    </location>
</feature>
<dbReference type="OrthoDB" id="9811036at2"/>
<keyword evidence="2" id="KW-1003">Cell membrane</keyword>
<dbReference type="InterPro" id="IPR028250">
    <property type="entry name" value="DsbDN"/>
</dbReference>
<dbReference type="InterPro" id="IPR013766">
    <property type="entry name" value="Thioredoxin_domain"/>
</dbReference>
<feature type="transmembrane region" description="Helical" evidence="9">
    <location>
        <begin position="400"/>
        <end position="418"/>
    </location>
</feature>
<evidence type="ECO:0000256" key="1">
    <source>
        <dbReference type="ARBA" id="ARBA00004651"/>
    </source>
</evidence>
<feature type="region of interest" description="Disordered" evidence="8">
    <location>
        <begin position="159"/>
        <end position="182"/>
    </location>
</feature>